<comment type="caution">
    <text evidence="2">The sequence shown here is derived from an EMBL/GenBank/DDBJ whole genome shotgun (WGS) entry which is preliminary data.</text>
</comment>
<feature type="transmembrane region" description="Helical" evidence="1">
    <location>
        <begin position="123"/>
        <end position="147"/>
    </location>
</feature>
<dbReference type="EMBL" id="BPLR01002007">
    <property type="protein sequence ID" value="GIX68879.1"/>
    <property type="molecule type" value="Genomic_DNA"/>
</dbReference>
<keyword evidence="1" id="KW-0472">Membrane</keyword>
<dbReference type="AlphaFoldDB" id="A0AAV4MDI7"/>
<evidence type="ECO:0000313" key="3">
    <source>
        <dbReference type="Proteomes" id="UP001054945"/>
    </source>
</evidence>
<keyword evidence="1" id="KW-0812">Transmembrane</keyword>
<dbReference type="Proteomes" id="UP001054945">
    <property type="component" value="Unassembled WGS sequence"/>
</dbReference>
<organism evidence="2 3">
    <name type="scientific">Caerostris extrusa</name>
    <name type="common">Bark spider</name>
    <name type="synonym">Caerostris bankana</name>
    <dbReference type="NCBI Taxonomy" id="172846"/>
    <lineage>
        <taxon>Eukaryota</taxon>
        <taxon>Metazoa</taxon>
        <taxon>Ecdysozoa</taxon>
        <taxon>Arthropoda</taxon>
        <taxon>Chelicerata</taxon>
        <taxon>Arachnida</taxon>
        <taxon>Araneae</taxon>
        <taxon>Araneomorphae</taxon>
        <taxon>Entelegynae</taxon>
        <taxon>Araneoidea</taxon>
        <taxon>Araneidae</taxon>
        <taxon>Caerostris</taxon>
    </lineage>
</organism>
<proteinExistence type="predicted"/>
<reference evidence="2 3" key="1">
    <citation type="submission" date="2021-06" db="EMBL/GenBank/DDBJ databases">
        <title>Caerostris extrusa draft genome.</title>
        <authorList>
            <person name="Kono N."/>
            <person name="Arakawa K."/>
        </authorList>
    </citation>
    <scope>NUCLEOTIDE SEQUENCE [LARGE SCALE GENOMIC DNA]</scope>
</reference>
<accession>A0AAV4MDI7</accession>
<protein>
    <submittedName>
        <fullName evidence="2">Uncharacterized protein</fullName>
    </submittedName>
</protein>
<name>A0AAV4MDI7_CAEEX</name>
<keyword evidence="1" id="KW-1133">Transmembrane helix</keyword>
<evidence type="ECO:0000313" key="2">
    <source>
        <dbReference type="EMBL" id="GIX68879.1"/>
    </source>
</evidence>
<keyword evidence="3" id="KW-1185">Reference proteome</keyword>
<evidence type="ECO:0000256" key="1">
    <source>
        <dbReference type="SAM" id="Phobius"/>
    </source>
</evidence>
<gene>
    <name evidence="2" type="ORF">CEXT_545041</name>
</gene>
<sequence>MDINELFGSEGLELEDEFLDFLEKTKENLSRLNQQKVTMVKILQKMKSQIQPFEILLSERVSLCNLALSWSKITPEDNNLGHLVFDYCMQMFKGIALLITINRLTLRQELNDKRIFHTKKTPIILPLLCIILAFFWQWGVGMFPLLALPFLSVGNEGIRIHHLPQLCQRNCPQHDIRPDVARTIPCGATSDGL</sequence>